<evidence type="ECO:0000313" key="4">
    <source>
        <dbReference type="Proteomes" id="UP000317178"/>
    </source>
</evidence>
<name>A0A518CJ84_9PLAN</name>
<keyword evidence="4" id="KW-1185">Reference proteome</keyword>
<sequence length="95" mass="10185">MPTYDYKCGACEHEWEAFHSIKAKPIRKCPECGKLKAVRQIGPGAGIIFKGSGFYQTDYRSSSYKKAAAADSSSSSSSSESKSKESKSNSGSSSD</sequence>
<dbReference type="RefSeq" id="WP_144993742.1">
    <property type="nucleotide sequence ID" value="NZ_CP036281.1"/>
</dbReference>
<evidence type="ECO:0000259" key="2">
    <source>
        <dbReference type="SMART" id="SM00834"/>
    </source>
</evidence>
<gene>
    <name evidence="3" type="ORF">Pla110_09760</name>
</gene>
<feature type="region of interest" description="Disordered" evidence="1">
    <location>
        <begin position="67"/>
        <end position="95"/>
    </location>
</feature>
<accession>A0A518CJ84</accession>
<dbReference type="OrthoDB" id="9813321at2"/>
<dbReference type="Proteomes" id="UP000317178">
    <property type="component" value="Chromosome"/>
</dbReference>
<organism evidence="3 4">
    <name type="scientific">Polystyrenella longa</name>
    <dbReference type="NCBI Taxonomy" id="2528007"/>
    <lineage>
        <taxon>Bacteria</taxon>
        <taxon>Pseudomonadati</taxon>
        <taxon>Planctomycetota</taxon>
        <taxon>Planctomycetia</taxon>
        <taxon>Planctomycetales</taxon>
        <taxon>Planctomycetaceae</taxon>
        <taxon>Polystyrenella</taxon>
    </lineage>
</organism>
<feature type="compositionally biased region" description="Low complexity" evidence="1">
    <location>
        <begin position="67"/>
        <end position="80"/>
    </location>
</feature>
<dbReference type="PANTHER" id="PTHR34404">
    <property type="entry name" value="REGULATORY PROTEIN, FMDB FAMILY"/>
    <property type="match status" value="1"/>
</dbReference>
<dbReference type="Pfam" id="PF09723">
    <property type="entry name" value="Zn_ribbon_8"/>
    <property type="match status" value="1"/>
</dbReference>
<dbReference type="SMART" id="SM00834">
    <property type="entry name" value="CxxC_CXXC_SSSS"/>
    <property type="match status" value="1"/>
</dbReference>
<reference evidence="3 4" key="1">
    <citation type="submission" date="2019-02" db="EMBL/GenBank/DDBJ databases">
        <title>Deep-cultivation of Planctomycetes and their phenomic and genomic characterization uncovers novel biology.</title>
        <authorList>
            <person name="Wiegand S."/>
            <person name="Jogler M."/>
            <person name="Boedeker C."/>
            <person name="Pinto D."/>
            <person name="Vollmers J."/>
            <person name="Rivas-Marin E."/>
            <person name="Kohn T."/>
            <person name="Peeters S.H."/>
            <person name="Heuer A."/>
            <person name="Rast P."/>
            <person name="Oberbeckmann S."/>
            <person name="Bunk B."/>
            <person name="Jeske O."/>
            <person name="Meyerdierks A."/>
            <person name="Storesund J.E."/>
            <person name="Kallscheuer N."/>
            <person name="Luecker S."/>
            <person name="Lage O.M."/>
            <person name="Pohl T."/>
            <person name="Merkel B.J."/>
            <person name="Hornburger P."/>
            <person name="Mueller R.-W."/>
            <person name="Bruemmer F."/>
            <person name="Labrenz M."/>
            <person name="Spormann A.M."/>
            <person name="Op den Camp H."/>
            <person name="Overmann J."/>
            <person name="Amann R."/>
            <person name="Jetten M.S.M."/>
            <person name="Mascher T."/>
            <person name="Medema M.H."/>
            <person name="Devos D.P."/>
            <person name="Kaster A.-K."/>
            <person name="Ovreas L."/>
            <person name="Rohde M."/>
            <person name="Galperin M.Y."/>
            <person name="Jogler C."/>
        </authorList>
    </citation>
    <scope>NUCLEOTIDE SEQUENCE [LARGE SCALE GENOMIC DNA]</scope>
    <source>
        <strain evidence="3 4">Pla110</strain>
    </source>
</reference>
<evidence type="ECO:0000256" key="1">
    <source>
        <dbReference type="SAM" id="MobiDB-lite"/>
    </source>
</evidence>
<dbReference type="InterPro" id="IPR013429">
    <property type="entry name" value="Regulatory_FmdB_Zinc_ribbon"/>
</dbReference>
<dbReference type="KEGG" id="plon:Pla110_09760"/>
<dbReference type="EMBL" id="CP036281">
    <property type="protein sequence ID" value="QDU79270.1"/>
    <property type="molecule type" value="Genomic_DNA"/>
</dbReference>
<proteinExistence type="predicted"/>
<evidence type="ECO:0000313" key="3">
    <source>
        <dbReference type="EMBL" id="QDU79270.1"/>
    </source>
</evidence>
<dbReference type="PANTHER" id="PTHR34404:SF2">
    <property type="entry name" value="CONSERVED SERINE RICH PROTEIN"/>
    <property type="match status" value="1"/>
</dbReference>
<dbReference type="NCBIfam" id="TIGR02605">
    <property type="entry name" value="CxxC_CxxC_SSSS"/>
    <property type="match status" value="1"/>
</dbReference>
<feature type="domain" description="Putative regulatory protein FmdB zinc ribbon" evidence="2">
    <location>
        <begin position="1"/>
        <end position="42"/>
    </location>
</feature>
<protein>
    <submittedName>
        <fullName evidence="3">Zinc ribbon domain protein</fullName>
    </submittedName>
</protein>
<dbReference type="AlphaFoldDB" id="A0A518CJ84"/>